<evidence type="ECO:0000256" key="1">
    <source>
        <dbReference type="ARBA" id="ARBA00001970"/>
    </source>
</evidence>
<comment type="catalytic activity">
    <reaction evidence="11">
        <text>2 nitric oxide + NADPH + 2 O2 = 2 nitrate + NADP(+) + H(+)</text>
        <dbReference type="Rhea" id="RHEA:19465"/>
        <dbReference type="ChEBI" id="CHEBI:15378"/>
        <dbReference type="ChEBI" id="CHEBI:15379"/>
        <dbReference type="ChEBI" id="CHEBI:16480"/>
        <dbReference type="ChEBI" id="CHEBI:17632"/>
        <dbReference type="ChEBI" id="CHEBI:57783"/>
        <dbReference type="ChEBI" id="CHEBI:58349"/>
        <dbReference type="EC" id="1.14.12.17"/>
    </reaction>
</comment>
<keyword evidence="9" id="KW-0520">NAD</keyword>
<dbReference type="KEGG" id="fcy:FRACYDRAFT_249631"/>
<dbReference type="PANTHER" id="PTHR43396:SF3">
    <property type="entry name" value="FLAVOHEMOPROTEIN"/>
    <property type="match status" value="1"/>
</dbReference>
<dbReference type="GO" id="GO:0046872">
    <property type="term" value="F:metal ion binding"/>
    <property type="evidence" value="ECO:0007669"/>
    <property type="project" value="UniProtKB-KW"/>
</dbReference>
<dbReference type="EC" id="1.14.12.17" evidence="3"/>
<dbReference type="PROSITE" id="PS01033">
    <property type="entry name" value="GLOBIN"/>
    <property type="match status" value="1"/>
</dbReference>
<dbReference type="InParanoid" id="A0A1E7ES92"/>
<evidence type="ECO:0000313" key="14">
    <source>
        <dbReference type="EMBL" id="OEU08729.1"/>
    </source>
</evidence>
<sequence length="454" mass="48807">MISKCPFSFNAVTSYPDAAKATTTTTGTTGKDGSRSTSPVTVITNLANPRSSDGMGLPTELSTATIDMIVATAPAVAPKMLDITKCFYSKVLSKHPALLQWFNPAHNVPNSDHQPMALAGACIAYATNIKDLTPLLVGGGPVAAICHRHAALAIFPGQYVVVHDNLMEAIGDILGDIVTPEIAAAWSEAVLFLAKAMIDTEESLYKMAEQRSGGWSGFSEFDVSEINSLTEDVKQISFKPPAGGVLEGSTFEFTPGQYLSLQIDMDGDNKSAPRHYTVTSPVNADYLQCTMKKIPGGKLSTYVHEQLKVGDKVTLSAPFGVFVEPETEMTSTVLMSAGIGVTPMVNLYRSKTTDVKLIVHVDKTPDSHPYKGYFDDSGIDTLYKYTKVDGRPVVSELITETLAKAGKDNEFYICGPEKWMDDIQKELLANGAKKVICEVFGSQLATGCPFFAGN</sequence>
<keyword evidence="5" id="KW-0349">Heme</keyword>
<dbReference type="SUPFAM" id="SSF52343">
    <property type="entry name" value="Ferredoxin reductase-like, C-terminal NADP-linked domain"/>
    <property type="match status" value="1"/>
</dbReference>
<dbReference type="OrthoDB" id="436496at2759"/>
<reference evidence="14 15" key="1">
    <citation type="submission" date="2016-09" db="EMBL/GenBank/DDBJ databases">
        <title>Extensive genetic diversity and differential bi-allelic expression allows diatom success in the polar Southern Ocean.</title>
        <authorList>
            <consortium name="DOE Joint Genome Institute"/>
            <person name="Mock T."/>
            <person name="Otillar R.P."/>
            <person name="Strauss J."/>
            <person name="Dupont C."/>
            <person name="Frickenhaus S."/>
            <person name="Maumus F."/>
            <person name="Mcmullan M."/>
            <person name="Sanges R."/>
            <person name="Schmutz J."/>
            <person name="Toseland A."/>
            <person name="Valas R."/>
            <person name="Veluchamy A."/>
            <person name="Ward B.J."/>
            <person name="Allen A."/>
            <person name="Barry K."/>
            <person name="Falciatore A."/>
            <person name="Ferrante M."/>
            <person name="Fortunato A.E."/>
            <person name="Gloeckner G."/>
            <person name="Gruber A."/>
            <person name="Hipkin R."/>
            <person name="Janech M."/>
            <person name="Kroth P."/>
            <person name="Leese F."/>
            <person name="Lindquist E."/>
            <person name="Lyon B.R."/>
            <person name="Martin J."/>
            <person name="Mayer C."/>
            <person name="Parker M."/>
            <person name="Quesneville H."/>
            <person name="Raymond J."/>
            <person name="Uhlig C."/>
            <person name="Valentin K.U."/>
            <person name="Worden A.Z."/>
            <person name="Armbrust E.V."/>
            <person name="Bowler C."/>
            <person name="Green B."/>
            <person name="Moulton V."/>
            <person name="Van Oosterhout C."/>
            <person name="Grigoriev I."/>
        </authorList>
    </citation>
    <scope>NUCLEOTIDE SEQUENCE [LARGE SCALE GENOMIC DNA]</scope>
    <source>
        <strain evidence="14 15">CCMP1102</strain>
    </source>
</reference>
<dbReference type="AlphaFoldDB" id="A0A1E7ES92"/>
<comment type="cofactor">
    <cofactor evidence="1">
        <name>heme b</name>
        <dbReference type="ChEBI" id="CHEBI:60344"/>
    </cofactor>
</comment>
<evidence type="ECO:0000256" key="8">
    <source>
        <dbReference type="ARBA" id="ARBA00023004"/>
    </source>
</evidence>
<evidence type="ECO:0000256" key="9">
    <source>
        <dbReference type="ARBA" id="ARBA00023027"/>
    </source>
</evidence>
<gene>
    <name evidence="14" type="primary">FHb</name>
    <name evidence="14" type="ORF">FRACYDRAFT_249631</name>
</gene>
<accession>A0A1E7ES92</accession>
<dbReference type="GO" id="GO:0020037">
    <property type="term" value="F:heme binding"/>
    <property type="evidence" value="ECO:0007669"/>
    <property type="project" value="InterPro"/>
</dbReference>
<dbReference type="Gene3D" id="3.40.50.80">
    <property type="entry name" value="Nucleotide-binding domain of ferredoxin-NADP reductase (FNR) module"/>
    <property type="match status" value="1"/>
</dbReference>
<proteinExistence type="inferred from homology"/>
<dbReference type="SUPFAM" id="SSF46458">
    <property type="entry name" value="Globin-like"/>
    <property type="match status" value="1"/>
</dbReference>
<keyword evidence="8" id="KW-0408">Iron</keyword>
<dbReference type="GO" id="GO:0071949">
    <property type="term" value="F:FAD binding"/>
    <property type="evidence" value="ECO:0007669"/>
    <property type="project" value="TreeGrafter"/>
</dbReference>
<evidence type="ECO:0000259" key="13">
    <source>
        <dbReference type="PROSITE" id="PS51384"/>
    </source>
</evidence>
<keyword evidence="15" id="KW-1185">Reference proteome</keyword>
<evidence type="ECO:0000256" key="6">
    <source>
        <dbReference type="ARBA" id="ARBA00022723"/>
    </source>
</evidence>
<name>A0A1E7ES92_9STRA</name>
<evidence type="ECO:0000259" key="12">
    <source>
        <dbReference type="PROSITE" id="PS01033"/>
    </source>
</evidence>
<dbReference type="Proteomes" id="UP000095751">
    <property type="component" value="Unassembled WGS sequence"/>
</dbReference>
<dbReference type="SUPFAM" id="SSF63380">
    <property type="entry name" value="Riboflavin synthase domain-like"/>
    <property type="match status" value="1"/>
</dbReference>
<dbReference type="GO" id="GO:0046210">
    <property type="term" value="P:nitric oxide catabolic process"/>
    <property type="evidence" value="ECO:0007669"/>
    <property type="project" value="TreeGrafter"/>
</dbReference>
<dbReference type="InterPro" id="IPR008333">
    <property type="entry name" value="Cbr1-like_FAD-bd_dom"/>
</dbReference>
<evidence type="ECO:0000256" key="4">
    <source>
        <dbReference type="ARBA" id="ARBA00022575"/>
    </source>
</evidence>
<feature type="domain" description="Globin" evidence="12">
    <location>
        <begin position="60"/>
        <end position="202"/>
    </location>
</feature>
<dbReference type="InterPro" id="IPR009050">
    <property type="entry name" value="Globin-like_sf"/>
</dbReference>
<dbReference type="GO" id="GO:0019825">
    <property type="term" value="F:oxygen binding"/>
    <property type="evidence" value="ECO:0007669"/>
    <property type="project" value="InterPro"/>
</dbReference>
<evidence type="ECO:0000256" key="3">
    <source>
        <dbReference type="ARBA" id="ARBA00012229"/>
    </source>
</evidence>
<dbReference type="Gene3D" id="1.10.490.10">
    <property type="entry name" value="Globins"/>
    <property type="match status" value="1"/>
</dbReference>
<dbReference type="InterPro" id="IPR012292">
    <property type="entry name" value="Globin/Proto"/>
</dbReference>
<dbReference type="InterPro" id="IPR017927">
    <property type="entry name" value="FAD-bd_FR_type"/>
</dbReference>
<evidence type="ECO:0000256" key="7">
    <source>
        <dbReference type="ARBA" id="ARBA00022857"/>
    </source>
</evidence>
<comment type="similarity">
    <text evidence="2">In the C-terminal section; belongs to the flavoprotein pyridine nucleotide cytochrome reductase family.</text>
</comment>
<evidence type="ECO:0000256" key="5">
    <source>
        <dbReference type="ARBA" id="ARBA00022617"/>
    </source>
</evidence>
<comment type="catalytic activity">
    <reaction evidence="10">
        <text>2 nitric oxide + NADH + 2 O2 = 2 nitrate + NAD(+) + H(+)</text>
        <dbReference type="Rhea" id="RHEA:19469"/>
        <dbReference type="ChEBI" id="CHEBI:15378"/>
        <dbReference type="ChEBI" id="CHEBI:15379"/>
        <dbReference type="ChEBI" id="CHEBI:16480"/>
        <dbReference type="ChEBI" id="CHEBI:17632"/>
        <dbReference type="ChEBI" id="CHEBI:57540"/>
        <dbReference type="ChEBI" id="CHEBI:57945"/>
        <dbReference type="EC" id="1.14.12.17"/>
    </reaction>
</comment>
<evidence type="ECO:0000313" key="15">
    <source>
        <dbReference type="Proteomes" id="UP000095751"/>
    </source>
</evidence>
<dbReference type="Gene3D" id="2.40.30.10">
    <property type="entry name" value="Translation factors"/>
    <property type="match status" value="1"/>
</dbReference>
<feature type="domain" description="FAD-binding FR-type" evidence="13">
    <location>
        <begin position="216"/>
        <end position="325"/>
    </location>
</feature>
<dbReference type="CDD" id="cd08922">
    <property type="entry name" value="FHb-globin"/>
    <property type="match status" value="1"/>
</dbReference>
<dbReference type="Pfam" id="PF00970">
    <property type="entry name" value="FAD_binding_6"/>
    <property type="match status" value="1"/>
</dbReference>
<dbReference type="InterPro" id="IPR039261">
    <property type="entry name" value="FNR_nucleotide-bd"/>
</dbReference>
<dbReference type="PANTHER" id="PTHR43396">
    <property type="entry name" value="FLAVOHEMOPROTEIN"/>
    <property type="match status" value="1"/>
</dbReference>
<dbReference type="PRINTS" id="PR00409">
    <property type="entry name" value="PHDIOXRDTASE"/>
</dbReference>
<dbReference type="InterPro" id="IPR017938">
    <property type="entry name" value="Riboflavin_synthase-like_b-brl"/>
</dbReference>
<dbReference type="GO" id="GO:0008941">
    <property type="term" value="F:nitric oxide dioxygenase NAD(P)H activity"/>
    <property type="evidence" value="ECO:0007669"/>
    <property type="project" value="UniProtKB-EC"/>
</dbReference>
<protein>
    <recommendedName>
        <fullName evidence="3">nitric oxide dioxygenase</fullName>
        <ecNumber evidence="3">1.14.12.17</ecNumber>
    </recommendedName>
</protein>
<evidence type="ECO:0000256" key="10">
    <source>
        <dbReference type="ARBA" id="ARBA00048649"/>
    </source>
</evidence>
<organism evidence="14 15">
    <name type="scientific">Fragilariopsis cylindrus CCMP1102</name>
    <dbReference type="NCBI Taxonomy" id="635003"/>
    <lineage>
        <taxon>Eukaryota</taxon>
        <taxon>Sar</taxon>
        <taxon>Stramenopiles</taxon>
        <taxon>Ochrophyta</taxon>
        <taxon>Bacillariophyta</taxon>
        <taxon>Bacillariophyceae</taxon>
        <taxon>Bacillariophycidae</taxon>
        <taxon>Bacillariales</taxon>
        <taxon>Bacillariaceae</taxon>
        <taxon>Fragilariopsis</taxon>
    </lineage>
</organism>
<evidence type="ECO:0000256" key="2">
    <source>
        <dbReference type="ARBA" id="ARBA00006401"/>
    </source>
</evidence>
<dbReference type="GO" id="GO:0071500">
    <property type="term" value="P:cellular response to nitrosative stress"/>
    <property type="evidence" value="ECO:0007669"/>
    <property type="project" value="TreeGrafter"/>
</dbReference>
<evidence type="ECO:0000256" key="11">
    <source>
        <dbReference type="ARBA" id="ARBA00049433"/>
    </source>
</evidence>
<dbReference type="InterPro" id="IPR000971">
    <property type="entry name" value="Globin"/>
</dbReference>
<keyword evidence="6" id="KW-0479">Metal-binding</keyword>
<dbReference type="PROSITE" id="PS51384">
    <property type="entry name" value="FAD_FR"/>
    <property type="match status" value="1"/>
</dbReference>
<keyword evidence="7" id="KW-0521">NADP</keyword>
<dbReference type="GO" id="GO:0009636">
    <property type="term" value="P:response to toxic substance"/>
    <property type="evidence" value="ECO:0007669"/>
    <property type="project" value="UniProtKB-KW"/>
</dbReference>
<keyword evidence="4" id="KW-0216">Detoxification</keyword>
<dbReference type="EMBL" id="KV784379">
    <property type="protein sequence ID" value="OEU08729.1"/>
    <property type="molecule type" value="Genomic_DNA"/>
</dbReference>